<evidence type="ECO:0000256" key="1">
    <source>
        <dbReference type="SAM" id="MobiDB-lite"/>
    </source>
</evidence>
<evidence type="ECO:0000259" key="2">
    <source>
        <dbReference type="SMART" id="SM00666"/>
    </source>
</evidence>
<name>A0A2N9EW77_FAGSY</name>
<evidence type="ECO:0000313" key="3">
    <source>
        <dbReference type="EMBL" id="SPC79102.1"/>
    </source>
</evidence>
<gene>
    <name evidence="3" type="ORF">FSB_LOCUS6984</name>
</gene>
<accession>A0A2N9EW77</accession>
<organism evidence="3">
    <name type="scientific">Fagus sylvatica</name>
    <name type="common">Beechnut</name>
    <dbReference type="NCBI Taxonomy" id="28930"/>
    <lineage>
        <taxon>Eukaryota</taxon>
        <taxon>Viridiplantae</taxon>
        <taxon>Streptophyta</taxon>
        <taxon>Embryophyta</taxon>
        <taxon>Tracheophyta</taxon>
        <taxon>Spermatophyta</taxon>
        <taxon>Magnoliopsida</taxon>
        <taxon>eudicotyledons</taxon>
        <taxon>Gunneridae</taxon>
        <taxon>Pentapetalae</taxon>
        <taxon>rosids</taxon>
        <taxon>fabids</taxon>
        <taxon>Fagales</taxon>
        <taxon>Fagaceae</taxon>
        <taxon>Fagus</taxon>
    </lineage>
</organism>
<dbReference type="PANTHER" id="PTHR31066:SF47">
    <property type="entry name" value="PB1 DOMAIN-CONTAINING PROTEIN"/>
    <property type="match status" value="1"/>
</dbReference>
<dbReference type="Pfam" id="PF00564">
    <property type="entry name" value="PB1"/>
    <property type="match status" value="1"/>
</dbReference>
<reference evidence="3" key="1">
    <citation type="submission" date="2018-02" db="EMBL/GenBank/DDBJ databases">
        <authorList>
            <person name="Cohen D.B."/>
            <person name="Kent A.D."/>
        </authorList>
    </citation>
    <scope>NUCLEOTIDE SEQUENCE</scope>
</reference>
<proteinExistence type="predicted"/>
<protein>
    <recommendedName>
        <fullName evidence="2">PB1 domain-containing protein</fullName>
    </recommendedName>
</protein>
<dbReference type="InterPro" id="IPR053198">
    <property type="entry name" value="Gynoecium_Dev_Regulator"/>
</dbReference>
<dbReference type="CDD" id="cd06410">
    <property type="entry name" value="PB1_UP2"/>
    <property type="match status" value="1"/>
</dbReference>
<feature type="compositionally biased region" description="Polar residues" evidence="1">
    <location>
        <begin position="188"/>
        <end position="207"/>
    </location>
</feature>
<feature type="compositionally biased region" description="Low complexity" evidence="1">
    <location>
        <begin position="218"/>
        <end position="239"/>
    </location>
</feature>
<dbReference type="PANTHER" id="PTHR31066">
    <property type="entry name" value="OS05G0427100 PROTEIN-RELATED"/>
    <property type="match status" value="1"/>
</dbReference>
<feature type="compositionally biased region" description="Low complexity" evidence="1">
    <location>
        <begin position="176"/>
        <end position="187"/>
    </location>
</feature>
<dbReference type="InterPro" id="IPR000270">
    <property type="entry name" value="PB1_dom"/>
</dbReference>
<feature type="region of interest" description="Disordered" evidence="1">
    <location>
        <begin position="176"/>
        <end position="267"/>
    </location>
</feature>
<feature type="domain" description="PB1" evidence="2">
    <location>
        <begin position="41"/>
        <end position="127"/>
    </location>
</feature>
<dbReference type="Gene3D" id="3.10.20.90">
    <property type="entry name" value="Phosphatidylinositol 3-kinase Catalytic Subunit, Chain A, domain 1"/>
    <property type="match status" value="1"/>
</dbReference>
<dbReference type="EMBL" id="OIVN01000368">
    <property type="protein sequence ID" value="SPC79102.1"/>
    <property type="molecule type" value="Genomic_DNA"/>
</dbReference>
<dbReference type="SMART" id="SM00666">
    <property type="entry name" value="PB1"/>
    <property type="match status" value="1"/>
</dbReference>
<dbReference type="SUPFAM" id="SSF54277">
    <property type="entry name" value="CAD &amp; PB1 domains"/>
    <property type="match status" value="1"/>
</dbReference>
<feature type="compositionally biased region" description="Basic residues" evidence="1">
    <location>
        <begin position="240"/>
        <end position="259"/>
    </location>
</feature>
<sequence length="347" mass="38648">MAGCDNNNGGVVVEETASSSSSAMSKVKFMCSHGGRILPRSTDGQLKYVGGETRVIAIPRNISFSELMKKLTALFDRDMVLKYQVRPEDLDALVSVRADEDLKHMLDEHDRHESEGNPKLRAFLFPSNPTIIENQGASIEPHVLEQRYVDAINGVIRTAVHSKHTSINTNKATFSISSGCSSPHSNSPEGQNVDNMIHESNLSNGYQNDRVPMHKVRSSPSLCSLNNSQQQSHSSGNHHFYQHHQHYHPNHQHHPHHGYNPRSLLDPHRGVGVGDAILTRNWSLGRADGGRSLLGHGLNPHYPLNRHHRESGTCISCGYYDEFGARVCARMDRSGSLPRSRRKVNLE</sequence>
<dbReference type="AlphaFoldDB" id="A0A2N9EW77"/>